<sequence length="84" mass="9323">MMIVGTILAILAAVVLTIFLGPYGILVLFAVGFGLLLSIHVRTKEIHDDMQKIKEKLGLTAGDDYVSDQEIEAELEQDRVKEEH</sequence>
<keyword evidence="1" id="KW-1133">Transmembrane helix</keyword>
<evidence type="ECO:0000256" key="1">
    <source>
        <dbReference type="SAM" id="Phobius"/>
    </source>
</evidence>
<name>A0ABX3HBN2_PAEBO</name>
<accession>A0ABX3HBN2</accession>
<evidence type="ECO:0008006" key="4">
    <source>
        <dbReference type="Google" id="ProtNLM"/>
    </source>
</evidence>
<organism evidence="2 3">
    <name type="scientific">Paenibacillus borealis</name>
    <dbReference type="NCBI Taxonomy" id="160799"/>
    <lineage>
        <taxon>Bacteria</taxon>
        <taxon>Bacillati</taxon>
        <taxon>Bacillota</taxon>
        <taxon>Bacilli</taxon>
        <taxon>Bacillales</taxon>
        <taxon>Paenibacillaceae</taxon>
        <taxon>Paenibacillus</taxon>
    </lineage>
</organism>
<keyword evidence="3" id="KW-1185">Reference proteome</keyword>
<protein>
    <recommendedName>
        <fullName evidence="4">ATP-dependent Lon protease</fullName>
    </recommendedName>
</protein>
<keyword evidence="1" id="KW-0812">Transmembrane</keyword>
<reference evidence="2 3" key="1">
    <citation type="submission" date="2016-10" db="EMBL/GenBank/DDBJ databases">
        <title>Paenibacillus species isolates.</title>
        <authorList>
            <person name="Beno S.M."/>
        </authorList>
    </citation>
    <scope>NUCLEOTIDE SEQUENCE [LARGE SCALE GENOMIC DNA]</scope>
    <source>
        <strain evidence="2 3">FSL H7-0744</strain>
    </source>
</reference>
<feature type="transmembrane region" description="Helical" evidence="1">
    <location>
        <begin position="6"/>
        <end position="37"/>
    </location>
</feature>
<gene>
    <name evidence="2" type="ORF">BSK56_14740</name>
</gene>
<comment type="caution">
    <text evidence="2">The sequence shown here is derived from an EMBL/GenBank/DDBJ whole genome shotgun (WGS) entry which is preliminary data.</text>
</comment>
<dbReference type="EMBL" id="MPTB01000017">
    <property type="protein sequence ID" value="OMD47077.1"/>
    <property type="molecule type" value="Genomic_DNA"/>
</dbReference>
<proteinExistence type="predicted"/>
<keyword evidence="1" id="KW-0472">Membrane</keyword>
<dbReference type="Proteomes" id="UP000187412">
    <property type="component" value="Unassembled WGS sequence"/>
</dbReference>
<evidence type="ECO:0000313" key="3">
    <source>
        <dbReference type="Proteomes" id="UP000187412"/>
    </source>
</evidence>
<evidence type="ECO:0000313" key="2">
    <source>
        <dbReference type="EMBL" id="OMD47077.1"/>
    </source>
</evidence>
<dbReference type="RefSeq" id="WP_076111224.1">
    <property type="nucleotide sequence ID" value="NZ_MPTB01000017.1"/>
</dbReference>